<organism evidence="2 3">
    <name type="scientific">Oryza meyeriana var. granulata</name>
    <dbReference type="NCBI Taxonomy" id="110450"/>
    <lineage>
        <taxon>Eukaryota</taxon>
        <taxon>Viridiplantae</taxon>
        <taxon>Streptophyta</taxon>
        <taxon>Embryophyta</taxon>
        <taxon>Tracheophyta</taxon>
        <taxon>Spermatophyta</taxon>
        <taxon>Magnoliopsida</taxon>
        <taxon>Liliopsida</taxon>
        <taxon>Poales</taxon>
        <taxon>Poaceae</taxon>
        <taxon>BOP clade</taxon>
        <taxon>Oryzoideae</taxon>
        <taxon>Oryzeae</taxon>
        <taxon>Oryzinae</taxon>
        <taxon>Oryza</taxon>
        <taxon>Oryza meyeriana</taxon>
    </lineage>
</organism>
<comment type="caution">
    <text evidence="2">The sequence shown here is derived from an EMBL/GenBank/DDBJ whole genome shotgun (WGS) entry which is preliminary data.</text>
</comment>
<evidence type="ECO:0000256" key="1">
    <source>
        <dbReference type="SAM" id="MobiDB-lite"/>
    </source>
</evidence>
<protein>
    <submittedName>
        <fullName evidence="2">Uncharacterized protein</fullName>
    </submittedName>
</protein>
<dbReference type="EMBL" id="SPHZ02000012">
    <property type="protein sequence ID" value="KAF0889072.1"/>
    <property type="molecule type" value="Genomic_DNA"/>
</dbReference>
<dbReference type="Proteomes" id="UP000479710">
    <property type="component" value="Unassembled WGS sequence"/>
</dbReference>
<reference evidence="2 3" key="1">
    <citation type="submission" date="2019-11" db="EMBL/GenBank/DDBJ databases">
        <title>Whole genome sequence of Oryza granulata.</title>
        <authorList>
            <person name="Li W."/>
        </authorList>
    </citation>
    <scope>NUCLEOTIDE SEQUENCE [LARGE SCALE GENOMIC DNA]</scope>
    <source>
        <strain evidence="3">cv. Menghai</strain>
        <tissue evidence="2">Leaf</tissue>
    </source>
</reference>
<keyword evidence="3" id="KW-1185">Reference proteome</keyword>
<evidence type="ECO:0000313" key="2">
    <source>
        <dbReference type="EMBL" id="KAF0889072.1"/>
    </source>
</evidence>
<evidence type="ECO:0000313" key="3">
    <source>
        <dbReference type="Proteomes" id="UP000479710"/>
    </source>
</evidence>
<sequence>MDAISSMFLEPLEPETMLKRHSNRDKPSFNQETSAFEIFVDEEEPNRSEPSILQDKNMKQDNPKLSQQAGTFEIFVDEDDHCNNPKMAQHRNFNKENTKLM</sequence>
<accession>A0A6G1BMJ4</accession>
<name>A0A6G1BMJ4_9ORYZ</name>
<dbReference type="AlphaFoldDB" id="A0A6G1BMJ4"/>
<feature type="region of interest" description="Disordered" evidence="1">
    <location>
        <begin position="15"/>
        <end position="67"/>
    </location>
</feature>
<proteinExistence type="predicted"/>
<gene>
    <name evidence="2" type="ORF">E2562_021128</name>
</gene>